<evidence type="ECO:0000256" key="4">
    <source>
        <dbReference type="ARBA" id="ARBA00022692"/>
    </source>
</evidence>
<comment type="similarity">
    <text evidence="2">Belongs to the chromate ion transporter (CHR) (TC 2.A.51) family.</text>
</comment>
<comment type="subcellular location">
    <subcellularLocation>
        <location evidence="1">Cell membrane</location>
        <topology evidence="1">Multi-pass membrane protein</topology>
    </subcellularLocation>
</comment>
<evidence type="ECO:0000313" key="8">
    <source>
        <dbReference type="EMBL" id="QJQ06304.1"/>
    </source>
</evidence>
<feature type="transmembrane region" description="Helical" evidence="7">
    <location>
        <begin position="20"/>
        <end position="40"/>
    </location>
</feature>
<keyword evidence="9" id="KW-1185">Reference proteome</keyword>
<dbReference type="EMBL" id="CP051152">
    <property type="protein sequence ID" value="QJQ06304.1"/>
    <property type="molecule type" value="Genomic_DNA"/>
</dbReference>
<dbReference type="Proteomes" id="UP000274350">
    <property type="component" value="Chromosome"/>
</dbReference>
<feature type="transmembrane region" description="Helical" evidence="7">
    <location>
        <begin position="133"/>
        <end position="151"/>
    </location>
</feature>
<evidence type="ECO:0000256" key="5">
    <source>
        <dbReference type="ARBA" id="ARBA00022989"/>
    </source>
</evidence>
<gene>
    <name evidence="8" type="ORF">EJG51_011065</name>
</gene>
<evidence type="ECO:0000313" key="9">
    <source>
        <dbReference type="Proteomes" id="UP000274350"/>
    </source>
</evidence>
<evidence type="ECO:0000256" key="7">
    <source>
        <dbReference type="SAM" id="Phobius"/>
    </source>
</evidence>
<sequence>MSAAATTLQLSLQWQDWLDLLLHYMMLSLLSIGGAISTLPDMHRYLVDQQHWLTEVQFNSAVAIAQASPGPNVLFVALMGWNVGLNTGSVWAGLLGVMATMGGILLPSATLTYVTARWGHQNRELRAVRAFKLGMAPIVIGLLLATGWIMAGAHHQLSQDGPIWLLTATCAVIVWRSKLHLLWLLAAGATLGWFGLIWFGLIPRPRSAGVAIRRNNCAYARHPGIFYGLLTGLFYRQLYGA</sequence>
<dbReference type="PANTHER" id="PTHR43663">
    <property type="entry name" value="CHROMATE TRANSPORT PROTEIN-RELATED"/>
    <property type="match status" value="1"/>
</dbReference>
<dbReference type="InterPro" id="IPR052518">
    <property type="entry name" value="CHR_Transporter"/>
</dbReference>
<feature type="transmembrane region" description="Helical" evidence="7">
    <location>
        <begin position="90"/>
        <end position="113"/>
    </location>
</feature>
<proteinExistence type="inferred from homology"/>
<evidence type="ECO:0000256" key="3">
    <source>
        <dbReference type="ARBA" id="ARBA00022475"/>
    </source>
</evidence>
<keyword evidence="6 7" id="KW-0472">Membrane</keyword>
<dbReference type="GO" id="GO:0005886">
    <property type="term" value="C:plasma membrane"/>
    <property type="evidence" value="ECO:0007669"/>
    <property type="project" value="UniProtKB-SubCell"/>
</dbReference>
<dbReference type="KEGG" id="upi:EJG51_011065"/>
<dbReference type="Pfam" id="PF02417">
    <property type="entry name" value="Chromate_transp"/>
    <property type="match status" value="1"/>
</dbReference>
<evidence type="ECO:0000256" key="2">
    <source>
        <dbReference type="ARBA" id="ARBA00005262"/>
    </source>
</evidence>
<name>A0A6M4A507_9BURK</name>
<keyword evidence="5 7" id="KW-1133">Transmembrane helix</keyword>
<evidence type="ECO:0000256" key="1">
    <source>
        <dbReference type="ARBA" id="ARBA00004651"/>
    </source>
</evidence>
<reference evidence="8 9" key="1">
    <citation type="journal article" date="2019" name="Int. J. Syst. Evol. Microbiol.">
        <title>Undibacterium piscinae sp. nov., isolated from Korean shiner intestine.</title>
        <authorList>
            <person name="Lee S.Y."/>
            <person name="Kang W."/>
            <person name="Kim P.S."/>
            <person name="Kim H.S."/>
            <person name="Sung H."/>
            <person name="Shin N.R."/>
            <person name="Whon T.W."/>
            <person name="Yun J.H."/>
            <person name="Lee J.Y."/>
            <person name="Lee J.Y."/>
            <person name="Jung M.J."/>
            <person name="Jeong Y.S."/>
            <person name="Tak E.J."/>
            <person name="Han J.E."/>
            <person name="Hyun D.W."/>
            <person name="Kang M.S."/>
            <person name="Lee K.E."/>
            <person name="Lee B.H."/>
            <person name="Bae J.W."/>
        </authorList>
    </citation>
    <scope>NUCLEOTIDE SEQUENCE [LARGE SCALE GENOMIC DNA]</scope>
    <source>
        <strain evidence="8 9">S11R28</strain>
    </source>
</reference>
<dbReference type="InterPro" id="IPR003370">
    <property type="entry name" value="Chromate_transpt"/>
</dbReference>
<accession>A0A6M4A507</accession>
<dbReference type="GO" id="GO:0015109">
    <property type="term" value="F:chromate transmembrane transporter activity"/>
    <property type="evidence" value="ECO:0007669"/>
    <property type="project" value="InterPro"/>
</dbReference>
<dbReference type="PANTHER" id="PTHR43663:SF1">
    <property type="entry name" value="CHROMATE TRANSPORTER"/>
    <property type="match status" value="1"/>
</dbReference>
<keyword evidence="4 7" id="KW-0812">Transmembrane</keyword>
<dbReference type="AlphaFoldDB" id="A0A6M4A507"/>
<organism evidence="8 9">
    <name type="scientific">Undibacterium piscinae</name>
    <dbReference type="NCBI Taxonomy" id="2495591"/>
    <lineage>
        <taxon>Bacteria</taxon>
        <taxon>Pseudomonadati</taxon>
        <taxon>Pseudomonadota</taxon>
        <taxon>Betaproteobacteria</taxon>
        <taxon>Burkholderiales</taxon>
        <taxon>Oxalobacteraceae</taxon>
        <taxon>Undibacterium</taxon>
    </lineage>
</organism>
<keyword evidence="3" id="KW-1003">Cell membrane</keyword>
<feature type="transmembrane region" description="Helical" evidence="7">
    <location>
        <begin position="182"/>
        <end position="201"/>
    </location>
</feature>
<protein>
    <submittedName>
        <fullName evidence="8">Chromate transporter</fullName>
    </submittedName>
</protein>
<evidence type="ECO:0000256" key="6">
    <source>
        <dbReference type="ARBA" id="ARBA00023136"/>
    </source>
</evidence>